<evidence type="ECO:0000313" key="1">
    <source>
        <dbReference type="EMBL" id="OMO80470.1"/>
    </source>
</evidence>
<organism evidence="1 2">
    <name type="scientific">Corchorus capsularis</name>
    <name type="common">Jute</name>
    <dbReference type="NCBI Taxonomy" id="210143"/>
    <lineage>
        <taxon>Eukaryota</taxon>
        <taxon>Viridiplantae</taxon>
        <taxon>Streptophyta</taxon>
        <taxon>Embryophyta</taxon>
        <taxon>Tracheophyta</taxon>
        <taxon>Spermatophyta</taxon>
        <taxon>Magnoliopsida</taxon>
        <taxon>eudicotyledons</taxon>
        <taxon>Gunneridae</taxon>
        <taxon>Pentapetalae</taxon>
        <taxon>rosids</taxon>
        <taxon>malvids</taxon>
        <taxon>Malvales</taxon>
        <taxon>Malvaceae</taxon>
        <taxon>Grewioideae</taxon>
        <taxon>Apeibeae</taxon>
        <taxon>Corchorus</taxon>
    </lineage>
</organism>
<dbReference type="EMBL" id="AWWV01010298">
    <property type="protein sequence ID" value="OMO80470.1"/>
    <property type="molecule type" value="Genomic_DNA"/>
</dbReference>
<sequence length="45" mass="4969">MKKGKRVIFGALTLREKGRGWGPTVLARAHAAWTPLVDFFSLNGN</sequence>
<dbReference type="Proteomes" id="UP000188268">
    <property type="component" value="Unassembled WGS sequence"/>
</dbReference>
<keyword evidence="2" id="KW-1185">Reference proteome</keyword>
<dbReference type="Gramene" id="OMO80470">
    <property type="protein sequence ID" value="OMO80470"/>
    <property type="gene ID" value="CCACVL1_12939"/>
</dbReference>
<evidence type="ECO:0000313" key="2">
    <source>
        <dbReference type="Proteomes" id="UP000188268"/>
    </source>
</evidence>
<gene>
    <name evidence="1" type="ORF">CCACVL1_12939</name>
</gene>
<comment type="caution">
    <text evidence="1">The sequence shown here is derived from an EMBL/GenBank/DDBJ whole genome shotgun (WGS) entry which is preliminary data.</text>
</comment>
<dbReference type="AlphaFoldDB" id="A0A1R3ID33"/>
<protein>
    <submittedName>
        <fullName evidence="1">Uncharacterized protein</fullName>
    </submittedName>
</protein>
<name>A0A1R3ID33_COCAP</name>
<proteinExistence type="predicted"/>
<reference evidence="1 2" key="1">
    <citation type="submission" date="2013-09" db="EMBL/GenBank/DDBJ databases">
        <title>Corchorus capsularis genome sequencing.</title>
        <authorList>
            <person name="Alam M."/>
            <person name="Haque M.S."/>
            <person name="Islam M.S."/>
            <person name="Emdad E.M."/>
            <person name="Islam M.M."/>
            <person name="Ahmed B."/>
            <person name="Halim A."/>
            <person name="Hossen Q.M.M."/>
            <person name="Hossain M.Z."/>
            <person name="Ahmed R."/>
            <person name="Khan M.M."/>
            <person name="Islam R."/>
            <person name="Rashid M.M."/>
            <person name="Khan S.A."/>
            <person name="Rahman M.S."/>
            <person name="Alam M."/>
        </authorList>
    </citation>
    <scope>NUCLEOTIDE SEQUENCE [LARGE SCALE GENOMIC DNA]</scope>
    <source>
        <strain evidence="2">cv. CVL-1</strain>
        <tissue evidence="1">Whole seedling</tissue>
    </source>
</reference>
<accession>A0A1R3ID33</accession>